<protein>
    <submittedName>
        <fullName evidence="2">Uncharacterized protein</fullName>
    </submittedName>
</protein>
<evidence type="ECO:0000256" key="1">
    <source>
        <dbReference type="SAM" id="Phobius"/>
    </source>
</evidence>
<gene>
    <name evidence="2" type="ORF">GT019_12555</name>
</gene>
<proteinExistence type="predicted"/>
<comment type="caution">
    <text evidence="2">The sequence shown here is derived from an EMBL/GenBank/DDBJ whole genome shotgun (WGS) entry which is preliminary data.</text>
</comment>
<feature type="transmembrane region" description="Helical" evidence="1">
    <location>
        <begin position="98"/>
        <end position="119"/>
    </location>
</feature>
<reference evidence="2 3" key="1">
    <citation type="submission" date="2020-01" db="EMBL/GenBank/DDBJ databases">
        <title>Paenibacillus soybeanensis sp. nov. isolated from the nodules of soybean (Glycine max(L.) Merr).</title>
        <authorList>
            <person name="Wang H."/>
        </authorList>
    </citation>
    <scope>NUCLEOTIDE SEQUENCE [LARGE SCALE GENOMIC DNA]</scope>
    <source>
        <strain evidence="2 3">T1</strain>
    </source>
</reference>
<accession>A0ABW9XPY7</accession>
<keyword evidence="1" id="KW-1133">Transmembrane helix</keyword>
<sequence length="165" mass="17723">MGKAMHGLLYDQELPIASRAVSRADGPIRPGWLGPHPADRLKGASIWIGLVNRGKLISYLAVIALIIAMIAASALLYHDELHGRAFPLLPFVFPSDSAAMLPLSALIASVFLFGSVWAYKKLEMKPNGRRTEAQLKQVIARHKEAASNSSNGFEAVLLALVPGSA</sequence>
<evidence type="ECO:0000313" key="2">
    <source>
        <dbReference type="EMBL" id="NBD24706.1"/>
    </source>
</evidence>
<keyword evidence="1" id="KW-0812">Transmembrane</keyword>
<keyword evidence="1" id="KW-0472">Membrane</keyword>
<keyword evidence="3" id="KW-1185">Reference proteome</keyword>
<dbReference type="RefSeq" id="WP_161743521.1">
    <property type="nucleotide sequence ID" value="NZ_JAAAMV010000008.1"/>
</dbReference>
<dbReference type="Proteomes" id="UP000665561">
    <property type="component" value="Unassembled WGS sequence"/>
</dbReference>
<evidence type="ECO:0000313" key="3">
    <source>
        <dbReference type="Proteomes" id="UP000665561"/>
    </source>
</evidence>
<organism evidence="2 3">
    <name type="scientific">Paenibacillus glycinis</name>
    <dbReference type="NCBI Taxonomy" id="2697035"/>
    <lineage>
        <taxon>Bacteria</taxon>
        <taxon>Bacillati</taxon>
        <taxon>Bacillota</taxon>
        <taxon>Bacilli</taxon>
        <taxon>Bacillales</taxon>
        <taxon>Paenibacillaceae</taxon>
        <taxon>Paenibacillus</taxon>
    </lineage>
</organism>
<name>A0ABW9XPY7_9BACL</name>
<feature type="transmembrane region" description="Helical" evidence="1">
    <location>
        <begin position="56"/>
        <end position="78"/>
    </location>
</feature>
<dbReference type="EMBL" id="JAAAMV010000008">
    <property type="protein sequence ID" value="NBD24706.1"/>
    <property type="molecule type" value="Genomic_DNA"/>
</dbReference>